<name>A0ABR7SSP4_9ACTN</name>
<organism evidence="1 2">
    <name type="scientific">Streptomyces polyasparticus</name>
    <dbReference type="NCBI Taxonomy" id="2767826"/>
    <lineage>
        <taxon>Bacteria</taxon>
        <taxon>Bacillati</taxon>
        <taxon>Actinomycetota</taxon>
        <taxon>Actinomycetes</taxon>
        <taxon>Kitasatosporales</taxon>
        <taxon>Streptomycetaceae</taxon>
        <taxon>Streptomyces</taxon>
    </lineage>
</organism>
<comment type="caution">
    <text evidence="1">The sequence shown here is derived from an EMBL/GenBank/DDBJ whole genome shotgun (WGS) entry which is preliminary data.</text>
</comment>
<evidence type="ECO:0000313" key="1">
    <source>
        <dbReference type="EMBL" id="MBC9718520.1"/>
    </source>
</evidence>
<protein>
    <submittedName>
        <fullName evidence="1">Uncharacterized protein</fullName>
    </submittedName>
</protein>
<dbReference type="RefSeq" id="WP_187818949.1">
    <property type="nucleotide sequence ID" value="NZ_JACTVJ010000027.1"/>
</dbReference>
<reference evidence="1 2" key="1">
    <citation type="submission" date="2020-08" db="EMBL/GenBank/DDBJ databases">
        <title>Genemic of Streptomyces polyaspartic.</title>
        <authorList>
            <person name="Liu W."/>
        </authorList>
    </citation>
    <scope>NUCLEOTIDE SEQUENCE [LARGE SCALE GENOMIC DNA]</scope>
    <source>
        <strain evidence="1 2">TRM66268-LWL</strain>
    </source>
</reference>
<gene>
    <name evidence="1" type="ORF">H9Y04_38945</name>
</gene>
<dbReference type="EMBL" id="JACTVJ010000027">
    <property type="protein sequence ID" value="MBC9718520.1"/>
    <property type="molecule type" value="Genomic_DNA"/>
</dbReference>
<dbReference type="Proteomes" id="UP000642284">
    <property type="component" value="Unassembled WGS sequence"/>
</dbReference>
<proteinExistence type="predicted"/>
<evidence type="ECO:0000313" key="2">
    <source>
        <dbReference type="Proteomes" id="UP000642284"/>
    </source>
</evidence>
<accession>A0ABR7SSP4</accession>
<keyword evidence="2" id="KW-1185">Reference proteome</keyword>
<sequence length="45" mass="4742">MSVPTAPPRIPSPAACRTSRLLAPGAIRLQARGPIVPQASRPIRL</sequence>